<evidence type="ECO:0000313" key="2">
    <source>
        <dbReference type="Proteomes" id="UP000095284"/>
    </source>
</evidence>
<dbReference type="PANTHER" id="PTHR45029">
    <property type="entry name" value="CARBOXYLIC ESTER HYDROLASE-RELATED"/>
    <property type="match status" value="1"/>
</dbReference>
<sequence>MVRSEWWLAGLIFPFKAATHCSELPYLFGKGIIALFRPSETDNKVVDFFTTLFTNFAKYGGGSDPVAKNVPFCIREVSKMWENASLPK</sequence>
<dbReference type="WBParaSite" id="BXY_0719000.1">
    <property type="protein sequence ID" value="BXY_0719000.1"/>
    <property type="gene ID" value="BXY_0719000"/>
</dbReference>
<dbReference type="AlphaFoldDB" id="A0A1I7S2G1"/>
<dbReference type="SUPFAM" id="SSF53474">
    <property type="entry name" value="alpha/beta-Hydrolases"/>
    <property type="match status" value="1"/>
</dbReference>
<protein>
    <submittedName>
        <fullName evidence="3">COesterase domain-containing protein</fullName>
    </submittedName>
</protein>
<evidence type="ECO:0000259" key="1">
    <source>
        <dbReference type="Pfam" id="PF00135"/>
    </source>
</evidence>
<accession>A0A1I7S2G1</accession>
<name>A0A1I7S2G1_BURXY</name>
<proteinExistence type="predicted"/>
<dbReference type="Pfam" id="PF00135">
    <property type="entry name" value="COesterase"/>
    <property type="match status" value="1"/>
</dbReference>
<dbReference type="InterPro" id="IPR043187">
    <property type="entry name" value="CM06B1-like"/>
</dbReference>
<dbReference type="InterPro" id="IPR002018">
    <property type="entry name" value="CarbesteraseB"/>
</dbReference>
<evidence type="ECO:0000313" key="3">
    <source>
        <dbReference type="WBParaSite" id="BXY_0719000.1"/>
    </source>
</evidence>
<dbReference type="Gene3D" id="3.40.50.1820">
    <property type="entry name" value="alpha/beta hydrolase"/>
    <property type="match status" value="1"/>
</dbReference>
<dbReference type="InterPro" id="IPR029058">
    <property type="entry name" value="AB_hydrolase_fold"/>
</dbReference>
<reference evidence="3" key="1">
    <citation type="submission" date="2016-11" db="UniProtKB">
        <authorList>
            <consortium name="WormBaseParasite"/>
        </authorList>
    </citation>
    <scope>IDENTIFICATION</scope>
</reference>
<dbReference type="Proteomes" id="UP000095284">
    <property type="component" value="Unplaced"/>
</dbReference>
<organism evidence="2 3">
    <name type="scientific">Bursaphelenchus xylophilus</name>
    <name type="common">Pinewood nematode worm</name>
    <name type="synonym">Aphelenchoides xylophilus</name>
    <dbReference type="NCBI Taxonomy" id="6326"/>
    <lineage>
        <taxon>Eukaryota</taxon>
        <taxon>Metazoa</taxon>
        <taxon>Ecdysozoa</taxon>
        <taxon>Nematoda</taxon>
        <taxon>Chromadorea</taxon>
        <taxon>Rhabditida</taxon>
        <taxon>Tylenchina</taxon>
        <taxon>Tylenchomorpha</taxon>
        <taxon>Aphelenchoidea</taxon>
        <taxon>Aphelenchoididae</taxon>
        <taxon>Bursaphelenchus</taxon>
    </lineage>
</organism>
<feature type="domain" description="Carboxylesterase type B" evidence="1">
    <location>
        <begin position="14"/>
        <end position="82"/>
    </location>
</feature>